<evidence type="ECO:0000313" key="13">
    <source>
        <dbReference type="EMBL" id="GIJ02426.1"/>
    </source>
</evidence>
<dbReference type="PROSITE" id="PS00178">
    <property type="entry name" value="AA_TRNA_LIGASE_I"/>
    <property type="match status" value="1"/>
</dbReference>
<dbReference type="SUPFAM" id="SSF55190">
    <property type="entry name" value="Arginyl-tRNA synthetase (ArgRS), N-terminal 'additional' domain"/>
    <property type="match status" value="1"/>
</dbReference>
<dbReference type="PANTHER" id="PTHR11956:SF5">
    <property type="entry name" value="ARGININE--TRNA LIGASE, CYTOPLASMIC"/>
    <property type="match status" value="1"/>
</dbReference>
<feature type="domain" description="Arginyl tRNA synthetase N-terminal" evidence="12">
    <location>
        <begin position="4"/>
        <end position="76"/>
    </location>
</feature>
<dbReference type="InterPro" id="IPR001278">
    <property type="entry name" value="Arg-tRNA-ligase"/>
</dbReference>
<dbReference type="Pfam" id="PF00750">
    <property type="entry name" value="tRNA-synt_1d"/>
    <property type="match status" value="1"/>
</dbReference>
<keyword evidence="14" id="KW-1185">Reference proteome</keyword>
<comment type="catalytic activity">
    <reaction evidence="8 9">
        <text>tRNA(Arg) + L-arginine + ATP = L-arginyl-tRNA(Arg) + AMP + diphosphate</text>
        <dbReference type="Rhea" id="RHEA:20301"/>
        <dbReference type="Rhea" id="RHEA-COMP:9658"/>
        <dbReference type="Rhea" id="RHEA-COMP:9673"/>
        <dbReference type="ChEBI" id="CHEBI:30616"/>
        <dbReference type="ChEBI" id="CHEBI:32682"/>
        <dbReference type="ChEBI" id="CHEBI:33019"/>
        <dbReference type="ChEBI" id="CHEBI:78442"/>
        <dbReference type="ChEBI" id="CHEBI:78513"/>
        <dbReference type="ChEBI" id="CHEBI:456215"/>
        <dbReference type="EC" id="6.1.1.19"/>
    </reaction>
</comment>
<dbReference type="PANTHER" id="PTHR11956">
    <property type="entry name" value="ARGINYL-TRNA SYNTHETASE"/>
    <property type="match status" value="1"/>
</dbReference>
<dbReference type="SMART" id="SM00836">
    <property type="entry name" value="DALR_1"/>
    <property type="match status" value="1"/>
</dbReference>
<dbReference type="InterPro" id="IPR009080">
    <property type="entry name" value="tRNAsynth_Ia_anticodon-bd"/>
</dbReference>
<evidence type="ECO:0000256" key="3">
    <source>
        <dbReference type="ARBA" id="ARBA00022598"/>
    </source>
</evidence>
<evidence type="ECO:0000256" key="5">
    <source>
        <dbReference type="ARBA" id="ARBA00022840"/>
    </source>
</evidence>
<organism evidence="13 14">
    <name type="scientific">Spirilliplanes yamanashiensis</name>
    <dbReference type="NCBI Taxonomy" id="42233"/>
    <lineage>
        <taxon>Bacteria</taxon>
        <taxon>Bacillati</taxon>
        <taxon>Actinomycetota</taxon>
        <taxon>Actinomycetes</taxon>
        <taxon>Micromonosporales</taxon>
        <taxon>Micromonosporaceae</taxon>
        <taxon>Spirilliplanes</taxon>
    </lineage>
</organism>
<reference evidence="13" key="1">
    <citation type="submission" date="2021-01" db="EMBL/GenBank/DDBJ databases">
        <title>Whole genome shotgun sequence of Spirilliplanes yamanashiensis NBRC 15828.</title>
        <authorList>
            <person name="Komaki H."/>
            <person name="Tamura T."/>
        </authorList>
    </citation>
    <scope>NUCLEOTIDE SEQUENCE</scope>
    <source>
        <strain evidence="13">NBRC 15828</strain>
    </source>
</reference>
<dbReference type="InterPro" id="IPR001412">
    <property type="entry name" value="aa-tRNA-synth_I_CS"/>
</dbReference>
<dbReference type="InterPro" id="IPR014729">
    <property type="entry name" value="Rossmann-like_a/b/a_fold"/>
</dbReference>
<evidence type="ECO:0000313" key="14">
    <source>
        <dbReference type="Proteomes" id="UP000652013"/>
    </source>
</evidence>
<keyword evidence="2 9" id="KW-0963">Cytoplasm</keyword>
<dbReference type="NCBIfam" id="TIGR00456">
    <property type="entry name" value="argS"/>
    <property type="match status" value="1"/>
</dbReference>
<dbReference type="FunFam" id="3.40.50.620:FF:000116">
    <property type="entry name" value="Arginine--tRNA ligase"/>
    <property type="match status" value="1"/>
</dbReference>
<dbReference type="Gene3D" id="3.40.50.620">
    <property type="entry name" value="HUPs"/>
    <property type="match status" value="1"/>
</dbReference>
<keyword evidence="7 9" id="KW-0030">Aminoacyl-tRNA synthetase</keyword>
<proteinExistence type="inferred from homology"/>
<keyword evidence="3 9" id="KW-0436">Ligase</keyword>
<dbReference type="Pfam" id="PF05746">
    <property type="entry name" value="DALR_1"/>
    <property type="match status" value="1"/>
</dbReference>
<dbReference type="HAMAP" id="MF_00123">
    <property type="entry name" value="Arg_tRNA_synth"/>
    <property type="match status" value="1"/>
</dbReference>
<comment type="subunit">
    <text evidence="9">Monomer.</text>
</comment>
<sequence>MSVPSIAESFDRALRAAVPGLVEPAVRSSGRADLQADGLLALARRRGEDPQRLAGVVAGRIPGAVAAGPGFVNLTVPEDVLRGQVALRLADGRLGVGLPEAGTTTVVDYSQPNIAKEMHVGHLRSTIIGDALVRVLEHLGGTVLRQNHIGDWGTQFGMLIQFLHERGDGDYRAARALFEADTAFAERSRRRVVALQAGDPASVAVWRRLVAASFEHFTDVYDRLGVRLRPADAVGESFYNAALPQVAADLEAAGVAVVSDGALCVFGEEASPLIVRKSDGGFGYAATDLAALRHRVGVLGADRILYVVDARQALHFRQVFAAARRAGWLGGQAVHVPFGTVLGDDGRPFRTRSGETVRLTDLLDAAVAAARDVVSAKNPGLGGEELAERARQVGIGAVKYADLSTGRTRDYVFDVDRMVALTGDTGVYVQFAHARLRSILRRAGATPAVTPVALEPVERRLILRLDGFAAALGEVAAGYEPHRLCGYLSGLAQAVTAFVETCPVLRAPADVRANRLALCTLAADTLRTGLDLLGVATPDRL</sequence>
<dbReference type="CDD" id="cd07956">
    <property type="entry name" value="Anticodon_Ia_Arg"/>
    <property type="match status" value="1"/>
</dbReference>
<evidence type="ECO:0000259" key="12">
    <source>
        <dbReference type="SMART" id="SM01016"/>
    </source>
</evidence>
<dbReference type="GO" id="GO:0004814">
    <property type="term" value="F:arginine-tRNA ligase activity"/>
    <property type="evidence" value="ECO:0007669"/>
    <property type="project" value="UniProtKB-UniRule"/>
</dbReference>
<keyword evidence="6 9" id="KW-0648">Protein biosynthesis</keyword>
<feature type="short sequence motif" description="'HIGH' region" evidence="9">
    <location>
        <begin position="112"/>
        <end position="122"/>
    </location>
</feature>
<dbReference type="InterPro" id="IPR035684">
    <property type="entry name" value="ArgRS_core"/>
</dbReference>
<dbReference type="Proteomes" id="UP000652013">
    <property type="component" value="Unassembled WGS sequence"/>
</dbReference>
<dbReference type="InterPro" id="IPR008909">
    <property type="entry name" value="DALR_anticod-bd"/>
</dbReference>
<dbReference type="AlphaFoldDB" id="A0A8J4DI52"/>
<dbReference type="GO" id="GO:0005737">
    <property type="term" value="C:cytoplasm"/>
    <property type="evidence" value="ECO:0007669"/>
    <property type="project" value="UniProtKB-SubCell"/>
</dbReference>
<dbReference type="InterPro" id="IPR005148">
    <property type="entry name" value="Arg-tRNA-synth_N"/>
</dbReference>
<evidence type="ECO:0000256" key="7">
    <source>
        <dbReference type="ARBA" id="ARBA00023146"/>
    </source>
</evidence>
<evidence type="ECO:0000256" key="10">
    <source>
        <dbReference type="RuleBase" id="RU363038"/>
    </source>
</evidence>
<comment type="similarity">
    <text evidence="1 9 10">Belongs to the class-I aminoacyl-tRNA synthetase family.</text>
</comment>
<comment type="subcellular location">
    <subcellularLocation>
        <location evidence="9">Cytoplasm</location>
    </subcellularLocation>
</comment>
<accession>A0A8J4DI52</accession>
<comment type="caution">
    <text evidence="13">The sequence shown here is derived from an EMBL/GenBank/DDBJ whole genome shotgun (WGS) entry which is preliminary data.</text>
</comment>
<evidence type="ECO:0000256" key="1">
    <source>
        <dbReference type="ARBA" id="ARBA00005594"/>
    </source>
</evidence>
<dbReference type="SUPFAM" id="SSF47323">
    <property type="entry name" value="Anticodon-binding domain of a subclass of class I aminoacyl-tRNA synthetases"/>
    <property type="match status" value="1"/>
</dbReference>
<dbReference type="GO" id="GO:0005524">
    <property type="term" value="F:ATP binding"/>
    <property type="evidence" value="ECO:0007669"/>
    <property type="project" value="UniProtKB-UniRule"/>
</dbReference>
<dbReference type="PRINTS" id="PR01038">
    <property type="entry name" value="TRNASYNTHARG"/>
</dbReference>
<evidence type="ECO:0000256" key="6">
    <source>
        <dbReference type="ARBA" id="ARBA00022917"/>
    </source>
</evidence>
<dbReference type="InterPro" id="IPR036695">
    <property type="entry name" value="Arg-tRNA-synth_N_sf"/>
</dbReference>
<dbReference type="SMART" id="SM01016">
    <property type="entry name" value="Arg_tRNA_synt_N"/>
    <property type="match status" value="1"/>
</dbReference>
<gene>
    <name evidence="13" type="primary">argS_2</name>
    <name evidence="9" type="synonym">argS</name>
    <name evidence="13" type="ORF">Sya03_17780</name>
</gene>
<dbReference type="Gene3D" id="1.10.730.10">
    <property type="entry name" value="Isoleucyl-tRNA Synthetase, Domain 1"/>
    <property type="match status" value="1"/>
</dbReference>
<protein>
    <recommendedName>
        <fullName evidence="9">Arginine--tRNA ligase</fullName>
        <ecNumber evidence="9">6.1.1.19</ecNumber>
    </recommendedName>
    <alternativeName>
        <fullName evidence="9">Arginyl-tRNA synthetase</fullName>
        <shortName evidence="9">ArgRS</shortName>
    </alternativeName>
</protein>
<name>A0A8J4DI52_9ACTN</name>
<dbReference type="GO" id="GO:0006420">
    <property type="term" value="P:arginyl-tRNA aminoacylation"/>
    <property type="evidence" value="ECO:0007669"/>
    <property type="project" value="UniProtKB-UniRule"/>
</dbReference>
<dbReference type="EC" id="6.1.1.19" evidence="9"/>
<keyword evidence="5 9" id="KW-0067">ATP-binding</keyword>
<feature type="domain" description="DALR anticodon binding" evidence="11">
    <location>
        <begin position="429"/>
        <end position="541"/>
    </location>
</feature>
<evidence type="ECO:0000256" key="8">
    <source>
        <dbReference type="ARBA" id="ARBA00049339"/>
    </source>
</evidence>
<dbReference type="SUPFAM" id="SSF52374">
    <property type="entry name" value="Nucleotidylyl transferase"/>
    <property type="match status" value="1"/>
</dbReference>
<keyword evidence="4 9" id="KW-0547">Nucleotide-binding</keyword>
<evidence type="ECO:0000256" key="2">
    <source>
        <dbReference type="ARBA" id="ARBA00022490"/>
    </source>
</evidence>
<dbReference type="CDD" id="cd00671">
    <property type="entry name" value="ArgRS_core"/>
    <property type="match status" value="1"/>
</dbReference>
<evidence type="ECO:0000256" key="9">
    <source>
        <dbReference type="HAMAP-Rule" id="MF_00123"/>
    </source>
</evidence>
<dbReference type="EMBL" id="BOOY01000010">
    <property type="protein sequence ID" value="GIJ02426.1"/>
    <property type="molecule type" value="Genomic_DNA"/>
</dbReference>
<evidence type="ECO:0000259" key="11">
    <source>
        <dbReference type="SMART" id="SM00836"/>
    </source>
</evidence>
<evidence type="ECO:0000256" key="4">
    <source>
        <dbReference type="ARBA" id="ARBA00022741"/>
    </source>
</evidence>
<dbReference type="RefSeq" id="WP_203937736.1">
    <property type="nucleotide sequence ID" value="NZ_BAAAGJ010000012.1"/>
</dbReference>